<dbReference type="EMBL" id="VFPO01000001">
    <property type="protein sequence ID" value="TQM71968.1"/>
    <property type="molecule type" value="Genomic_DNA"/>
</dbReference>
<dbReference type="Proteomes" id="UP000316706">
    <property type="component" value="Unassembled WGS sequence"/>
</dbReference>
<accession>A0A543IN65</accession>
<dbReference type="InterPro" id="IPR046038">
    <property type="entry name" value="DUF5996"/>
</dbReference>
<gene>
    <name evidence="1" type="ORF">FHX41_5752</name>
</gene>
<organism evidence="1 2">
    <name type="scientific">Actinomadura hallensis</name>
    <dbReference type="NCBI Taxonomy" id="337895"/>
    <lineage>
        <taxon>Bacteria</taxon>
        <taxon>Bacillati</taxon>
        <taxon>Actinomycetota</taxon>
        <taxon>Actinomycetes</taxon>
        <taxon>Streptosporangiales</taxon>
        <taxon>Thermomonosporaceae</taxon>
        <taxon>Actinomadura</taxon>
    </lineage>
</organism>
<proteinExistence type="predicted"/>
<comment type="caution">
    <text evidence="1">The sequence shown here is derived from an EMBL/GenBank/DDBJ whole genome shotgun (WGS) entry which is preliminary data.</text>
</comment>
<protein>
    <recommendedName>
        <fullName evidence="3">Ava_C0101 and related proteins</fullName>
    </recommendedName>
</protein>
<evidence type="ECO:0000313" key="2">
    <source>
        <dbReference type="Proteomes" id="UP000316706"/>
    </source>
</evidence>
<evidence type="ECO:0000313" key="1">
    <source>
        <dbReference type="EMBL" id="TQM71968.1"/>
    </source>
</evidence>
<name>A0A543IN65_9ACTN</name>
<evidence type="ECO:0008006" key="3">
    <source>
        <dbReference type="Google" id="ProtNLM"/>
    </source>
</evidence>
<sequence>MSGDTGMAEQRAWPRLRVADWTGTRDTLHMWAQIVGKIRLAHAPLLNHWWQVTLYVSPRGLTTSAIAHEDGAFDLEFDFIEHVLRIRTSDGPLRLVKLGPITVADFYAQTMDALDDLGISARFQPRPNEVDPSIPFAEDREHASYDAESAHMFWRQLLQANRVMGEFRSRFVGKVSPVHFFWGALDLACTRFSGRPAPPHPGGAPYCGDWVMVEGYSRELSSCGFWPGGGEEGAFYAYAYPEPPGFAAHPVLPDGAYYSHENGQFLLPYEAVADTADPDAALMRFLESTYEAAAVHGDWDRETLEDDPARWNAKRW</sequence>
<dbReference type="AlphaFoldDB" id="A0A543IN65"/>
<dbReference type="Pfam" id="PF19459">
    <property type="entry name" value="DUF5996"/>
    <property type="match status" value="1"/>
</dbReference>
<reference evidence="1 2" key="1">
    <citation type="submission" date="2019-06" db="EMBL/GenBank/DDBJ databases">
        <title>Sequencing the genomes of 1000 actinobacteria strains.</title>
        <authorList>
            <person name="Klenk H.-P."/>
        </authorList>
    </citation>
    <scope>NUCLEOTIDE SEQUENCE [LARGE SCALE GENOMIC DNA]</scope>
    <source>
        <strain evidence="1 2">DSM 45043</strain>
    </source>
</reference>
<keyword evidence="2" id="KW-1185">Reference proteome</keyword>